<feature type="transmembrane region" description="Helical" evidence="1">
    <location>
        <begin position="131"/>
        <end position="154"/>
    </location>
</feature>
<evidence type="ECO:0000256" key="1">
    <source>
        <dbReference type="SAM" id="Phobius"/>
    </source>
</evidence>
<name>A0A1G7NKN6_9BACT</name>
<reference evidence="2 3" key="1">
    <citation type="submission" date="2016-10" db="EMBL/GenBank/DDBJ databases">
        <authorList>
            <person name="de Groot N.N."/>
        </authorList>
    </citation>
    <scope>NUCLEOTIDE SEQUENCE [LARGE SCALE GENOMIC DNA]</scope>
    <source>
        <strain evidence="2 3">GAS232</strain>
    </source>
</reference>
<keyword evidence="1" id="KW-0472">Membrane</keyword>
<protein>
    <submittedName>
        <fullName evidence="2">Uncharacterized protein</fullName>
    </submittedName>
</protein>
<evidence type="ECO:0000313" key="2">
    <source>
        <dbReference type="EMBL" id="SDF74526.1"/>
    </source>
</evidence>
<feature type="transmembrane region" description="Helical" evidence="1">
    <location>
        <begin position="88"/>
        <end position="110"/>
    </location>
</feature>
<keyword evidence="1" id="KW-0812">Transmembrane</keyword>
<feature type="transmembrane region" description="Helical" evidence="1">
    <location>
        <begin position="63"/>
        <end position="82"/>
    </location>
</feature>
<dbReference type="AlphaFoldDB" id="A0A1G7NKN6"/>
<proteinExistence type="predicted"/>
<dbReference type="EMBL" id="LT629690">
    <property type="protein sequence ID" value="SDF74526.1"/>
    <property type="molecule type" value="Genomic_DNA"/>
</dbReference>
<keyword evidence="1" id="KW-1133">Transmembrane helix</keyword>
<feature type="transmembrane region" description="Helical" evidence="1">
    <location>
        <begin position="199"/>
        <end position="224"/>
    </location>
</feature>
<accession>A0A1G7NKN6</accession>
<organism evidence="2 3">
    <name type="scientific">Terriglobus roseus</name>
    <dbReference type="NCBI Taxonomy" id="392734"/>
    <lineage>
        <taxon>Bacteria</taxon>
        <taxon>Pseudomonadati</taxon>
        <taxon>Acidobacteriota</taxon>
        <taxon>Terriglobia</taxon>
        <taxon>Terriglobales</taxon>
        <taxon>Acidobacteriaceae</taxon>
        <taxon>Terriglobus</taxon>
    </lineage>
</organism>
<keyword evidence="3" id="KW-1185">Reference proteome</keyword>
<dbReference type="Proteomes" id="UP000182427">
    <property type="component" value="Chromosome I"/>
</dbReference>
<dbReference type="OrthoDB" id="117836at2"/>
<sequence length="233" mass="24529">MTEHCARCGAALPIVDGDTAAFCAVCGLPQLRVASEAVIPVAPASGDVEPEKRIDHPRLDWGTGLRMVAVVAAVGAIAPSLLPGAVSTGSAGGLSLLAMPLLTVAAVTLYHRSRPRREISPVIGGRLGATLGLMVGAWIAFLTGAVGFTLRYHYHSTAMDNALQQGFDSMMVRMQEAGPQPPELIGFIRSPEFLAGSFLMGHVFSILLLVMTGTVCGWLAGALLRSRRQRLTQ</sequence>
<evidence type="ECO:0000313" key="3">
    <source>
        <dbReference type="Proteomes" id="UP000182427"/>
    </source>
</evidence>
<dbReference type="RefSeq" id="WP_083346008.1">
    <property type="nucleotide sequence ID" value="NZ_LT629690.1"/>
</dbReference>
<gene>
    <name evidence="2" type="ORF">SAMN05444167_3179</name>
</gene>